<dbReference type="Gene3D" id="1.10.390.10">
    <property type="entry name" value="Neutral Protease Domain 2"/>
    <property type="match status" value="1"/>
</dbReference>
<accession>A0ABT4RCA5</accession>
<proteinExistence type="predicted"/>
<keyword evidence="4" id="KW-1185">Reference proteome</keyword>
<comment type="caution">
    <text evidence="3">The sequence shown here is derived from an EMBL/GenBank/DDBJ whole genome shotgun (WGS) entry which is preliminary data.</text>
</comment>
<evidence type="ECO:0000259" key="1">
    <source>
        <dbReference type="Pfam" id="PF01433"/>
    </source>
</evidence>
<protein>
    <submittedName>
        <fullName evidence="3">M1 family metallopeptidase</fullName>
    </submittedName>
</protein>
<feature type="domain" description="Aminopeptidase N-like N-terminal" evidence="2">
    <location>
        <begin position="44"/>
        <end position="215"/>
    </location>
</feature>
<dbReference type="InterPro" id="IPR045357">
    <property type="entry name" value="Aminopeptidase_N-like_N"/>
</dbReference>
<reference evidence="3" key="1">
    <citation type="submission" date="2022-10" db="EMBL/GenBank/DDBJ databases">
        <title>The WGS of Solirubrobacter sp. CPCC 204708.</title>
        <authorList>
            <person name="Jiang Z."/>
        </authorList>
    </citation>
    <scope>NUCLEOTIDE SEQUENCE</scope>
    <source>
        <strain evidence="3">CPCC 204708</strain>
    </source>
</reference>
<dbReference type="PANTHER" id="PTHR11533">
    <property type="entry name" value="PROTEASE M1 ZINC METALLOPROTEASE"/>
    <property type="match status" value="1"/>
</dbReference>
<dbReference type="SUPFAM" id="SSF55486">
    <property type="entry name" value="Metalloproteases ('zincins'), catalytic domain"/>
    <property type="match status" value="1"/>
</dbReference>
<organism evidence="3 4">
    <name type="scientific">Solirubrobacter deserti</name>
    <dbReference type="NCBI Taxonomy" id="2282478"/>
    <lineage>
        <taxon>Bacteria</taxon>
        <taxon>Bacillati</taxon>
        <taxon>Actinomycetota</taxon>
        <taxon>Thermoleophilia</taxon>
        <taxon>Solirubrobacterales</taxon>
        <taxon>Solirubrobacteraceae</taxon>
        <taxon>Solirubrobacter</taxon>
    </lineage>
</organism>
<dbReference type="SUPFAM" id="SSF63737">
    <property type="entry name" value="Leukotriene A4 hydrolase N-terminal domain"/>
    <property type="match status" value="1"/>
</dbReference>
<evidence type="ECO:0000313" key="3">
    <source>
        <dbReference type="EMBL" id="MDA0136162.1"/>
    </source>
</evidence>
<sequence length="696" mass="75861">MAASLALALVPAVAEAKGISFKPGAPGIGDPYFPLDGNGGYDVSHYGLTLSYDPDTDVLRGVAKLEITAKQDLSSFNLDLIGMNVRLALVDGWPARVSRSGGEMTVKPLKGIRRGERFNAYFLYDGVPQTIDEGVLGLSGFIHTDDGTYVAGQPDSAAYWYPVNDHPLDKASYSFSITVPRGLEAIANGELRDVSTFGPWTTWKWEAKEPMASYLTTATIGEFKVDAYKANGIKYWDAMDPDLLAEPEPRTGRQMAISQIAEPSWKRLTRTIDVPAGGGELSFWVRRETEPSWDFFFVEARPAGTEDWTTLRDLNGHNSQVTAGACNGLGSIYAQVASYIDVVNGQCVPTGTTGEWWAASGSSDGYEQWRVDLGAYAGQQVELSLTHASDDLYQIAGVELDDIVGPGGQGTTSFEADGNVFDGWTVSGPPADAPPNENDWIVGGAAQTPPTEGEVARSALDQQPQIITFLEGLFGRYPFSSAGSIVDDVEGIGFALENQTRPTYSRAFFNVRSEPAESVVVHELAHQWVGDSLAISLWRHLWLNEGFATYTEWLWSEEQGRSTAQDFFDFYASQPADDPFWSIKIGDPGPIDLFDGAVYDRGAMTLHALRTRIGDGPFFRLLREWIARNRGGNVAIPQFIALAERISGQELDPFFDEWLFTPAKPASLGDAAAMRKAGSTLRVVPGGHGPMKRVTR</sequence>
<dbReference type="InterPro" id="IPR050344">
    <property type="entry name" value="Peptidase_M1_aminopeptidases"/>
</dbReference>
<dbReference type="Pfam" id="PF17900">
    <property type="entry name" value="Peptidase_M1_N"/>
    <property type="match status" value="1"/>
</dbReference>
<gene>
    <name evidence="3" type="ORF">OJ962_01535</name>
</gene>
<evidence type="ECO:0000259" key="2">
    <source>
        <dbReference type="Pfam" id="PF17900"/>
    </source>
</evidence>
<dbReference type="CDD" id="cd09603">
    <property type="entry name" value="M1_APN_like"/>
    <property type="match status" value="1"/>
</dbReference>
<dbReference type="Pfam" id="PF01433">
    <property type="entry name" value="Peptidase_M1"/>
    <property type="match status" value="1"/>
</dbReference>
<dbReference type="Gene3D" id="2.60.40.1730">
    <property type="entry name" value="tricorn interacting facor f3 domain"/>
    <property type="match status" value="1"/>
</dbReference>
<dbReference type="EMBL" id="JAPCID010000002">
    <property type="protein sequence ID" value="MDA0136162.1"/>
    <property type="molecule type" value="Genomic_DNA"/>
</dbReference>
<feature type="domain" description="Peptidase M1 membrane alanine aminopeptidase" evidence="1">
    <location>
        <begin position="495"/>
        <end position="658"/>
    </location>
</feature>
<dbReference type="PANTHER" id="PTHR11533:SF297">
    <property type="entry name" value="AMINOPEPTIDASE N"/>
    <property type="match status" value="1"/>
</dbReference>
<dbReference type="InterPro" id="IPR014782">
    <property type="entry name" value="Peptidase_M1_dom"/>
</dbReference>
<dbReference type="InterPro" id="IPR027268">
    <property type="entry name" value="Peptidase_M4/M1_CTD_sf"/>
</dbReference>
<dbReference type="InterPro" id="IPR042097">
    <property type="entry name" value="Aminopeptidase_N-like_N_sf"/>
</dbReference>
<evidence type="ECO:0000313" key="4">
    <source>
        <dbReference type="Proteomes" id="UP001147700"/>
    </source>
</evidence>
<name>A0ABT4RCA5_9ACTN</name>
<dbReference type="Proteomes" id="UP001147700">
    <property type="component" value="Unassembled WGS sequence"/>
</dbReference>